<dbReference type="PANTHER" id="PTHR38340:SF1">
    <property type="entry name" value="S-LAYER PROTEIN"/>
    <property type="match status" value="1"/>
</dbReference>
<sequence>GEGNDLITGGDGIDTLRETADTDFTLSDGTLQSDVTGTDTFTNIERVALTGGDIGNIINASNYSRSAFLYGRGGNDTLIGGDGNDLIKGGEDNDLITGGAGNNRLYGEGGSDTFVISSITGRDTIYDFEEGVDFIGLSGGLIFGSLTIQASGNNTNILQGDNLLAVLVNVNINFSESDFTNLV</sequence>
<evidence type="ECO:0000313" key="4">
    <source>
        <dbReference type="Proteomes" id="UP000620559"/>
    </source>
</evidence>
<reference evidence="3" key="1">
    <citation type="submission" date="2020-10" db="EMBL/GenBank/DDBJ databases">
        <authorList>
            <person name="Castelo-Branco R."/>
            <person name="Eusebio N."/>
            <person name="Adriana R."/>
            <person name="Vieira A."/>
            <person name="Brugerolle De Fraissinette N."/>
            <person name="Rezende De Castro R."/>
            <person name="Schneider M.P."/>
            <person name="Vasconcelos V."/>
            <person name="Leao P.N."/>
        </authorList>
    </citation>
    <scope>NUCLEOTIDE SEQUENCE</scope>
    <source>
        <strain evidence="3">LEGE 06105</strain>
    </source>
</reference>
<proteinExistence type="predicted"/>
<feature type="non-terminal residue" evidence="3">
    <location>
        <position position="1"/>
    </location>
</feature>
<keyword evidence="2" id="KW-0964">Secreted</keyword>
<dbReference type="EMBL" id="JADEWL010000088">
    <property type="protein sequence ID" value="MBE9215147.1"/>
    <property type="molecule type" value="Genomic_DNA"/>
</dbReference>
<dbReference type="RefSeq" id="WP_375341243.1">
    <property type="nucleotide sequence ID" value="NZ_JADEWL010000088.1"/>
</dbReference>
<evidence type="ECO:0000256" key="2">
    <source>
        <dbReference type="ARBA" id="ARBA00022525"/>
    </source>
</evidence>
<dbReference type="GO" id="GO:0005576">
    <property type="term" value="C:extracellular region"/>
    <property type="evidence" value="ECO:0007669"/>
    <property type="project" value="UniProtKB-SubCell"/>
</dbReference>
<gene>
    <name evidence="3" type="ORF">IQ247_21190</name>
</gene>
<name>A0A8J7F4R2_9CYAN</name>
<dbReference type="InterPro" id="IPR050557">
    <property type="entry name" value="RTX_toxin/Mannuronan_C5-epim"/>
</dbReference>
<dbReference type="PANTHER" id="PTHR38340">
    <property type="entry name" value="S-LAYER PROTEIN"/>
    <property type="match status" value="1"/>
</dbReference>
<evidence type="ECO:0000313" key="3">
    <source>
        <dbReference type="EMBL" id="MBE9215147.1"/>
    </source>
</evidence>
<dbReference type="InterPro" id="IPR011049">
    <property type="entry name" value="Serralysin-like_metalloprot_C"/>
</dbReference>
<comment type="subcellular location">
    <subcellularLocation>
        <location evidence="1">Secreted</location>
    </subcellularLocation>
</comment>
<evidence type="ECO:0008006" key="5">
    <source>
        <dbReference type="Google" id="ProtNLM"/>
    </source>
</evidence>
<dbReference type="Gene3D" id="2.150.10.10">
    <property type="entry name" value="Serralysin-like metalloprotease, C-terminal"/>
    <property type="match status" value="1"/>
</dbReference>
<dbReference type="PROSITE" id="PS00330">
    <property type="entry name" value="HEMOLYSIN_CALCIUM"/>
    <property type="match status" value="1"/>
</dbReference>
<accession>A0A8J7F4R2</accession>
<organism evidence="3 4">
    <name type="scientific">Plectonema cf. radiosum LEGE 06105</name>
    <dbReference type="NCBI Taxonomy" id="945769"/>
    <lineage>
        <taxon>Bacteria</taxon>
        <taxon>Bacillati</taxon>
        <taxon>Cyanobacteriota</taxon>
        <taxon>Cyanophyceae</taxon>
        <taxon>Oscillatoriophycideae</taxon>
        <taxon>Oscillatoriales</taxon>
        <taxon>Microcoleaceae</taxon>
        <taxon>Plectonema</taxon>
    </lineage>
</organism>
<dbReference type="Pfam" id="PF00353">
    <property type="entry name" value="HemolysinCabind"/>
    <property type="match status" value="2"/>
</dbReference>
<dbReference type="GO" id="GO:0005509">
    <property type="term" value="F:calcium ion binding"/>
    <property type="evidence" value="ECO:0007669"/>
    <property type="project" value="InterPro"/>
</dbReference>
<dbReference type="InterPro" id="IPR001343">
    <property type="entry name" value="Hemolysn_Ca-bd"/>
</dbReference>
<comment type="caution">
    <text evidence="3">The sequence shown here is derived from an EMBL/GenBank/DDBJ whole genome shotgun (WGS) entry which is preliminary data.</text>
</comment>
<evidence type="ECO:0000256" key="1">
    <source>
        <dbReference type="ARBA" id="ARBA00004613"/>
    </source>
</evidence>
<dbReference type="Proteomes" id="UP000620559">
    <property type="component" value="Unassembled WGS sequence"/>
</dbReference>
<protein>
    <recommendedName>
        <fullName evidence="5">Calcium-binding protein</fullName>
    </recommendedName>
</protein>
<dbReference type="SUPFAM" id="SSF51120">
    <property type="entry name" value="beta-Roll"/>
    <property type="match status" value="1"/>
</dbReference>
<dbReference type="AlphaFoldDB" id="A0A8J7F4R2"/>
<keyword evidence="4" id="KW-1185">Reference proteome</keyword>
<dbReference type="PRINTS" id="PR00313">
    <property type="entry name" value="CABNDNGRPT"/>
</dbReference>
<dbReference type="InterPro" id="IPR018511">
    <property type="entry name" value="Hemolysin-typ_Ca-bd_CS"/>
</dbReference>